<evidence type="ECO:0000256" key="7">
    <source>
        <dbReference type="ARBA" id="ARBA00022927"/>
    </source>
</evidence>
<dbReference type="Proteomes" id="UP000309186">
    <property type="component" value="Unassembled WGS sequence"/>
</dbReference>
<feature type="transmembrane region" description="Helical" evidence="11">
    <location>
        <begin position="23"/>
        <end position="40"/>
    </location>
</feature>
<evidence type="ECO:0000256" key="6">
    <source>
        <dbReference type="ARBA" id="ARBA00022692"/>
    </source>
</evidence>
<dbReference type="Proteomes" id="UP000307362">
    <property type="component" value="Unassembled WGS sequence"/>
</dbReference>
<evidence type="ECO:0000313" key="19">
    <source>
        <dbReference type="Proteomes" id="UP000309186"/>
    </source>
</evidence>
<keyword evidence="16" id="KW-1185">Reference proteome</keyword>
<dbReference type="SMART" id="SM01323">
    <property type="entry name" value="YajC"/>
    <property type="match status" value="1"/>
</dbReference>
<dbReference type="PANTHER" id="PTHR33909:SF1">
    <property type="entry name" value="SEC TRANSLOCON ACCESSORY COMPLEX SUBUNIT YAJC"/>
    <property type="match status" value="1"/>
</dbReference>
<dbReference type="Proteomes" id="UP000061457">
    <property type="component" value="Chromosome I"/>
</dbReference>
<dbReference type="Pfam" id="PF02699">
    <property type="entry name" value="YajC"/>
    <property type="match status" value="1"/>
</dbReference>
<evidence type="ECO:0000313" key="16">
    <source>
        <dbReference type="Proteomes" id="UP000061457"/>
    </source>
</evidence>
<reference evidence="18" key="4">
    <citation type="submission" date="2019-06" db="EMBL/GenBank/DDBJ databases">
        <title>Co-occurence of chitin degradation, pigmentation and bioactivity in marine Pseudoalteromonas.</title>
        <authorList>
            <person name="Sonnenschein E.C."/>
            <person name="Bech P.K."/>
        </authorList>
    </citation>
    <scope>NUCLEOTIDE SEQUENCE [LARGE SCALE GENOMIC DNA]</scope>
    <source>
        <strain evidence="18">S1189</strain>
    </source>
</reference>
<evidence type="ECO:0000313" key="18">
    <source>
        <dbReference type="Proteomes" id="UP000307362"/>
    </source>
</evidence>
<reference evidence="15" key="5">
    <citation type="submission" date="2019-09" db="EMBL/GenBank/DDBJ databases">
        <title>Co-occurence of chitin degradation, pigmentation and bioactivity in marine Pseudoalteromonas.</title>
        <authorList>
            <person name="Sonnenschein E.C."/>
            <person name="Bech P.K."/>
        </authorList>
    </citation>
    <scope>NUCLEOTIDE SEQUENCE</scope>
    <source>
        <strain evidence="15">S1189</strain>
    </source>
</reference>
<accession>A0A0S2JY73</accession>
<proteinExistence type="inferred from homology"/>
<dbReference type="EMBL" id="PPSX01000019">
    <property type="protein sequence ID" value="RZQ54042.1"/>
    <property type="molecule type" value="Genomic_DNA"/>
</dbReference>
<dbReference type="PRINTS" id="PR01853">
    <property type="entry name" value="YAJCTRNLCASE"/>
</dbReference>
<comment type="similarity">
    <text evidence="2">Belongs to the YajC family.</text>
</comment>
<dbReference type="PATRIC" id="fig|161398.10.peg.506"/>
<dbReference type="STRING" id="161398.PP2015_497"/>
<dbReference type="NCBIfam" id="TIGR00739">
    <property type="entry name" value="yajC"/>
    <property type="match status" value="1"/>
</dbReference>
<evidence type="ECO:0000313" key="17">
    <source>
        <dbReference type="Proteomes" id="UP000291338"/>
    </source>
</evidence>
<dbReference type="Proteomes" id="UP000291338">
    <property type="component" value="Unassembled WGS sequence"/>
</dbReference>
<evidence type="ECO:0000313" key="13">
    <source>
        <dbReference type="EMBL" id="RZQ54042.1"/>
    </source>
</evidence>
<evidence type="ECO:0000256" key="1">
    <source>
        <dbReference type="ARBA" id="ARBA00004162"/>
    </source>
</evidence>
<name>A0A0S2JY73_9GAMM</name>
<dbReference type="GO" id="GO:0015031">
    <property type="term" value="P:protein transport"/>
    <property type="evidence" value="ECO:0007669"/>
    <property type="project" value="UniProtKB-KW"/>
</dbReference>
<protein>
    <recommendedName>
        <fullName evidence="3">Sec translocon accessory complex subunit YajC</fullName>
    </recommendedName>
</protein>
<dbReference type="OrthoDB" id="9811406at2"/>
<keyword evidence="7" id="KW-0653">Protein transport</keyword>
<keyword evidence="8 11" id="KW-1133">Transmembrane helix</keyword>
<keyword evidence="4" id="KW-0813">Transport</keyword>
<sequence>MSLFISTAHASAAAPAPAGGGMEMLIMLGVFGLVFYFLIYRPQAKRVKEHKDLMGALGKGDEVLTQGGLVGKITKVADDKDFVVIALNDQTEVTVQKSAVSAVLPKGTMKSL</sequence>
<evidence type="ECO:0000256" key="11">
    <source>
        <dbReference type="SAM" id="Phobius"/>
    </source>
</evidence>
<dbReference type="EMBL" id="PPSW01000008">
    <property type="protein sequence ID" value="TLX47807.1"/>
    <property type="molecule type" value="Genomic_DNA"/>
</dbReference>
<keyword evidence="10 11" id="KW-0472">Membrane</keyword>
<dbReference type="KEGG" id="pphe:PP2015_497"/>
<dbReference type="EMBL" id="PNCM01000013">
    <property type="protein sequence ID" value="TMP81879.1"/>
    <property type="molecule type" value="Genomic_DNA"/>
</dbReference>
<reference evidence="17 19" key="3">
    <citation type="submission" date="2018-01" db="EMBL/GenBank/DDBJ databases">
        <title>Co-occurrence of chitin degradation, pigmentation and bioactivity in marine Pseudoalteromonas.</title>
        <authorList>
            <person name="Paulsen S."/>
            <person name="Gram L."/>
            <person name="Machado H."/>
        </authorList>
    </citation>
    <scope>NUCLEOTIDE SEQUENCE [LARGE SCALE GENOMIC DNA]</scope>
    <source>
        <strain evidence="14 19">S3663</strain>
        <strain evidence="13 17">S3898</strain>
    </source>
</reference>
<evidence type="ECO:0000256" key="4">
    <source>
        <dbReference type="ARBA" id="ARBA00022448"/>
    </source>
</evidence>
<dbReference type="EMBL" id="CP013187">
    <property type="protein sequence ID" value="ALO41019.1"/>
    <property type="molecule type" value="Genomic_DNA"/>
</dbReference>
<gene>
    <name evidence="13" type="ORF">C1E23_05335</name>
    <name evidence="14" type="ORF">C1E24_06110</name>
    <name evidence="15" type="ORF">CWB73_05610</name>
    <name evidence="12" type="ORF">PP2015_497</name>
</gene>
<evidence type="ECO:0000313" key="12">
    <source>
        <dbReference type="EMBL" id="ALO41019.1"/>
    </source>
</evidence>
<dbReference type="AlphaFoldDB" id="A0A0S2JY73"/>
<evidence type="ECO:0000256" key="3">
    <source>
        <dbReference type="ARBA" id="ARBA00014962"/>
    </source>
</evidence>
<reference evidence="15 18" key="2">
    <citation type="submission" date="2017-12" db="EMBL/GenBank/DDBJ databases">
        <authorList>
            <person name="Paulsen S."/>
            <person name="Gram L.K."/>
        </authorList>
    </citation>
    <scope>NUCLEOTIDE SEQUENCE [LARGE SCALE GENOMIC DNA]</scope>
    <source>
        <strain evidence="15 18">S1189</strain>
    </source>
</reference>
<evidence type="ECO:0000256" key="5">
    <source>
        <dbReference type="ARBA" id="ARBA00022475"/>
    </source>
</evidence>
<dbReference type="PANTHER" id="PTHR33909">
    <property type="entry name" value="SEC TRANSLOCON ACCESSORY COMPLEX SUBUNIT YAJC"/>
    <property type="match status" value="1"/>
</dbReference>
<dbReference type="RefSeq" id="WP_058028783.1">
    <property type="nucleotide sequence ID" value="NZ_CP013187.1"/>
</dbReference>
<keyword evidence="6 11" id="KW-0812">Transmembrane</keyword>
<evidence type="ECO:0000313" key="15">
    <source>
        <dbReference type="EMBL" id="TMP81879.1"/>
    </source>
</evidence>
<evidence type="ECO:0000313" key="14">
    <source>
        <dbReference type="EMBL" id="TLX47807.1"/>
    </source>
</evidence>
<evidence type="ECO:0000256" key="8">
    <source>
        <dbReference type="ARBA" id="ARBA00022989"/>
    </source>
</evidence>
<keyword evidence="9" id="KW-0811">Translocation</keyword>
<dbReference type="GO" id="GO:0005886">
    <property type="term" value="C:plasma membrane"/>
    <property type="evidence" value="ECO:0007669"/>
    <property type="project" value="UniProtKB-SubCell"/>
</dbReference>
<keyword evidence="5" id="KW-1003">Cell membrane</keyword>
<dbReference type="InterPro" id="IPR003849">
    <property type="entry name" value="Preprotein_translocase_YajC"/>
</dbReference>
<reference evidence="12 16" key="1">
    <citation type="submission" date="2015-11" db="EMBL/GenBank/DDBJ databases">
        <authorList>
            <person name="Zhang Y."/>
            <person name="Guo Z."/>
        </authorList>
    </citation>
    <scope>NUCLEOTIDE SEQUENCE [LARGE SCALE GENOMIC DNA]</scope>
    <source>
        <strain evidence="12 16">KCTC 12086</strain>
    </source>
</reference>
<comment type="subcellular location">
    <subcellularLocation>
        <location evidence="1">Cell membrane</location>
        <topology evidence="1">Single-pass membrane protein</topology>
    </subcellularLocation>
</comment>
<evidence type="ECO:0000256" key="9">
    <source>
        <dbReference type="ARBA" id="ARBA00023010"/>
    </source>
</evidence>
<organism evidence="12 16">
    <name type="scientific">Pseudoalteromonas phenolica</name>
    <dbReference type="NCBI Taxonomy" id="161398"/>
    <lineage>
        <taxon>Bacteria</taxon>
        <taxon>Pseudomonadati</taxon>
        <taxon>Pseudomonadota</taxon>
        <taxon>Gammaproteobacteria</taxon>
        <taxon>Alteromonadales</taxon>
        <taxon>Pseudoalteromonadaceae</taxon>
        <taxon>Pseudoalteromonas</taxon>
    </lineage>
</organism>
<evidence type="ECO:0000256" key="2">
    <source>
        <dbReference type="ARBA" id="ARBA00006742"/>
    </source>
</evidence>
<evidence type="ECO:0000256" key="10">
    <source>
        <dbReference type="ARBA" id="ARBA00023136"/>
    </source>
</evidence>